<dbReference type="AlphaFoldDB" id="A0A5R9GTH7"/>
<accession>A0A5R9GTH7</accession>
<evidence type="ECO:0000256" key="5">
    <source>
        <dbReference type="ARBA" id="ARBA00023136"/>
    </source>
</evidence>
<keyword evidence="3 6" id="KW-0812">Transmembrane</keyword>
<keyword evidence="2" id="KW-1003">Cell membrane</keyword>
<keyword evidence="5 6" id="KW-0472">Membrane</keyword>
<gene>
    <name evidence="7" type="ORF">FEF65_04230</name>
</gene>
<dbReference type="GO" id="GO:0005886">
    <property type="term" value="C:plasma membrane"/>
    <property type="evidence" value="ECO:0007669"/>
    <property type="project" value="UniProtKB-SubCell"/>
</dbReference>
<name>A0A5R9GTH7_9PROT</name>
<feature type="transmembrane region" description="Helical" evidence="6">
    <location>
        <begin position="12"/>
        <end position="42"/>
    </location>
</feature>
<dbReference type="Pfam" id="PF03899">
    <property type="entry name" value="ATP-synt_I"/>
    <property type="match status" value="1"/>
</dbReference>
<evidence type="ECO:0000256" key="2">
    <source>
        <dbReference type="ARBA" id="ARBA00022475"/>
    </source>
</evidence>
<evidence type="ECO:0000256" key="1">
    <source>
        <dbReference type="ARBA" id="ARBA00004651"/>
    </source>
</evidence>
<feature type="transmembrane region" description="Helical" evidence="6">
    <location>
        <begin position="95"/>
        <end position="115"/>
    </location>
</feature>
<feature type="transmembrane region" description="Helical" evidence="6">
    <location>
        <begin position="72"/>
        <end position="89"/>
    </location>
</feature>
<comment type="caution">
    <text evidence="7">The sequence shown here is derived from an EMBL/GenBank/DDBJ whole genome shotgun (WGS) entry which is preliminary data.</text>
</comment>
<proteinExistence type="predicted"/>
<dbReference type="Proteomes" id="UP000306585">
    <property type="component" value="Unassembled WGS sequence"/>
</dbReference>
<dbReference type="InterPro" id="IPR005598">
    <property type="entry name" value="ATP_synth_I"/>
</dbReference>
<protein>
    <recommendedName>
        <fullName evidence="9">ATP synthase subunit I</fullName>
    </recommendedName>
</protein>
<evidence type="ECO:0000313" key="7">
    <source>
        <dbReference type="EMBL" id="TLS68209.1"/>
    </source>
</evidence>
<evidence type="ECO:0000256" key="6">
    <source>
        <dbReference type="SAM" id="Phobius"/>
    </source>
</evidence>
<evidence type="ECO:0000256" key="3">
    <source>
        <dbReference type="ARBA" id="ARBA00022692"/>
    </source>
</evidence>
<dbReference type="EMBL" id="VBRY01000003">
    <property type="protein sequence ID" value="TLS68209.1"/>
    <property type="molecule type" value="Genomic_DNA"/>
</dbReference>
<comment type="subcellular location">
    <subcellularLocation>
        <location evidence="1">Cell membrane</location>
        <topology evidence="1">Multi-pass membrane protein</topology>
    </subcellularLocation>
</comment>
<dbReference type="RefSeq" id="WP_138238544.1">
    <property type="nucleotide sequence ID" value="NZ_VBRY01000003.1"/>
</dbReference>
<reference evidence="7 8" key="1">
    <citation type="journal article" date="2019" name="Appl. Environ. Microbiol.">
        <title>Environmental Evidence and Genomic Insight of Iron-oxidizing Bacteria Preference Towards More Corrosion Resistant Stainless Steel at Higher Salinities.</title>
        <authorList>
            <person name="Garrison C.E."/>
            <person name="Price K.A."/>
            <person name="Field E.K."/>
        </authorList>
    </citation>
    <scope>NUCLEOTIDE SEQUENCE [LARGE SCALE GENOMIC DNA]</scope>
    <source>
        <strain evidence="7 8">P3</strain>
    </source>
</reference>
<evidence type="ECO:0000313" key="8">
    <source>
        <dbReference type="Proteomes" id="UP000306585"/>
    </source>
</evidence>
<evidence type="ECO:0008006" key="9">
    <source>
        <dbReference type="Google" id="ProtNLM"/>
    </source>
</evidence>
<organism evidence="7 8">
    <name type="scientific">Mariprofundus erugo</name>
    <dbReference type="NCBI Taxonomy" id="2528639"/>
    <lineage>
        <taxon>Bacteria</taxon>
        <taxon>Pseudomonadati</taxon>
        <taxon>Pseudomonadota</taxon>
        <taxon>Candidatius Mariprofundia</taxon>
        <taxon>Mariprofundales</taxon>
        <taxon>Mariprofundaceae</taxon>
        <taxon>Mariprofundus</taxon>
    </lineage>
</organism>
<keyword evidence="4 6" id="KW-1133">Transmembrane helix</keyword>
<keyword evidence="8" id="KW-1185">Reference proteome</keyword>
<sequence>MNDYMALCRYQLSAGMILMVVFAVAGNYLAGFSCLFGSMLMASGSWELARRLASSAASVSADDLQGSLYRGAVVRFVLILVGLAVGFLLGLDLPAVAGGMFAAQVLFYFASLKMYRDDARD</sequence>
<evidence type="ECO:0000256" key="4">
    <source>
        <dbReference type="ARBA" id="ARBA00022989"/>
    </source>
</evidence>